<comment type="caution">
    <text evidence="4">The sequence shown here is derived from an EMBL/GenBank/DDBJ whole genome shotgun (WGS) entry which is preliminary data.</text>
</comment>
<evidence type="ECO:0000313" key="5">
    <source>
        <dbReference type="Proteomes" id="UP000807306"/>
    </source>
</evidence>
<evidence type="ECO:0000256" key="3">
    <source>
        <dbReference type="PIRNR" id="PIRNR006221"/>
    </source>
</evidence>
<dbReference type="Gene3D" id="3.90.1200.10">
    <property type="match status" value="1"/>
</dbReference>
<evidence type="ECO:0000313" key="4">
    <source>
        <dbReference type="EMBL" id="KAF9535639.1"/>
    </source>
</evidence>
<protein>
    <recommendedName>
        <fullName evidence="1">protein-ribulosamine 3-kinase</fullName>
        <ecNumber evidence="1">2.7.1.172</ecNumber>
    </recommendedName>
</protein>
<dbReference type="OrthoDB" id="5772781at2759"/>
<comment type="similarity">
    <text evidence="3">Belongs to the fructosamine kinase family.</text>
</comment>
<gene>
    <name evidence="4" type="ORF">CPB83DRAFT_842080</name>
</gene>
<dbReference type="EMBL" id="MU157824">
    <property type="protein sequence ID" value="KAF9535639.1"/>
    <property type="molecule type" value="Genomic_DNA"/>
</dbReference>
<dbReference type="Pfam" id="PF03881">
    <property type="entry name" value="Fructosamin_kin"/>
    <property type="match status" value="1"/>
</dbReference>
<dbReference type="AlphaFoldDB" id="A0A9P6JWV7"/>
<accession>A0A9P6JWV7</accession>
<dbReference type="PANTHER" id="PTHR12149:SF8">
    <property type="entry name" value="PROTEIN-RIBULOSAMINE 3-KINASE"/>
    <property type="match status" value="1"/>
</dbReference>
<dbReference type="PIRSF" id="PIRSF006221">
    <property type="entry name" value="Ketosamine-3-kinase"/>
    <property type="match status" value="1"/>
</dbReference>
<dbReference type="GO" id="GO:0016301">
    <property type="term" value="F:kinase activity"/>
    <property type="evidence" value="ECO:0007669"/>
    <property type="project" value="UniProtKB-UniRule"/>
</dbReference>
<dbReference type="InterPro" id="IPR016477">
    <property type="entry name" value="Fructo-/Ketosamine-3-kinase"/>
</dbReference>
<keyword evidence="5" id="KW-1185">Reference proteome</keyword>
<evidence type="ECO:0000256" key="1">
    <source>
        <dbReference type="ARBA" id="ARBA00011961"/>
    </source>
</evidence>
<dbReference type="InterPro" id="IPR011009">
    <property type="entry name" value="Kinase-like_dom_sf"/>
</dbReference>
<dbReference type="PANTHER" id="PTHR12149">
    <property type="entry name" value="FRUCTOSAMINE 3 KINASE-RELATED PROTEIN"/>
    <property type="match status" value="1"/>
</dbReference>
<dbReference type="Proteomes" id="UP000807306">
    <property type="component" value="Unassembled WGS sequence"/>
</dbReference>
<keyword evidence="3" id="KW-0808">Transferase</keyword>
<name>A0A9P6JWV7_9AGAR</name>
<reference evidence="4" key="1">
    <citation type="submission" date="2020-11" db="EMBL/GenBank/DDBJ databases">
        <authorList>
            <consortium name="DOE Joint Genome Institute"/>
            <person name="Ahrendt S."/>
            <person name="Riley R."/>
            <person name="Andreopoulos W."/>
            <person name="Labutti K."/>
            <person name="Pangilinan J."/>
            <person name="Ruiz-Duenas F.J."/>
            <person name="Barrasa J.M."/>
            <person name="Sanchez-Garcia M."/>
            <person name="Camarero S."/>
            <person name="Miyauchi S."/>
            <person name="Serrano A."/>
            <person name="Linde D."/>
            <person name="Babiker R."/>
            <person name="Drula E."/>
            <person name="Ayuso-Fernandez I."/>
            <person name="Pacheco R."/>
            <person name="Padilla G."/>
            <person name="Ferreira P."/>
            <person name="Barriuso J."/>
            <person name="Kellner H."/>
            <person name="Castanera R."/>
            <person name="Alfaro M."/>
            <person name="Ramirez L."/>
            <person name="Pisabarro A.G."/>
            <person name="Kuo A."/>
            <person name="Tritt A."/>
            <person name="Lipzen A."/>
            <person name="He G."/>
            <person name="Yan M."/>
            <person name="Ng V."/>
            <person name="Cullen D."/>
            <person name="Martin F."/>
            <person name="Rosso M.-N."/>
            <person name="Henrissat B."/>
            <person name="Hibbett D."/>
            <person name="Martinez A.T."/>
            <person name="Grigoriev I.V."/>
        </authorList>
    </citation>
    <scope>NUCLEOTIDE SEQUENCE</scope>
    <source>
        <strain evidence="4">CBS 506.95</strain>
    </source>
</reference>
<dbReference type="SUPFAM" id="SSF56112">
    <property type="entry name" value="Protein kinase-like (PK-like)"/>
    <property type="match status" value="1"/>
</dbReference>
<keyword evidence="3 4" id="KW-0418">Kinase</keyword>
<evidence type="ECO:0000256" key="2">
    <source>
        <dbReference type="ARBA" id="ARBA00048655"/>
    </source>
</evidence>
<dbReference type="EC" id="2.7.1.172" evidence="1"/>
<organism evidence="4 5">
    <name type="scientific">Crepidotus variabilis</name>
    <dbReference type="NCBI Taxonomy" id="179855"/>
    <lineage>
        <taxon>Eukaryota</taxon>
        <taxon>Fungi</taxon>
        <taxon>Dikarya</taxon>
        <taxon>Basidiomycota</taxon>
        <taxon>Agaricomycotina</taxon>
        <taxon>Agaricomycetes</taxon>
        <taxon>Agaricomycetidae</taxon>
        <taxon>Agaricales</taxon>
        <taxon>Agaricineae</taxon>
        <taxon>Crepidotaceae</taxon>
        <taxon>Crepidotus</taxon>
    </lineage>
</organism>
<proteinExistence type="inferred from homology"/>
<sequence>MAPIPQNIRSRLAAIEPEGSFHGSLPRVESSSGRTFYVKFGQAINVEQWKGEAESLVAMNDAAPGIAPKLLDFGLSDDGCPYFISEYKDIGSLSSGQMAAEVLAKRLASEMHMKTNPEGKFGFPIPTYCGVTRLRNGLFETWKACYAAQLEDLLQQLKDKGNYKQLCEKLDRVINDIVPKLLGSLNVEPVILHGDLWSGNAGVDRSSGQPVIFDPASYYGHNEADLSIARMFGGFPQAFYKTYHEIRPKTEPVDQYDHRANLYELFHHINHTLIFGGSYAGSSERLMNKLLLLQL</sequence>
<comment type="catalytic activity">
    <reaction evidence="2">
        <text>N(6)-D-ribulosyl-L-lysyl-[protein] + ATP = N(6)-(3-O-phospho-D-ribulosyl)-L-lysyl-[protein] + ADP + H(+)</text>
        <dbReference type="Rhea" id="RHEA:48432"/>
        <dbReference type="Rhea" id="RHEA-COMP:12103"/>
        <dbReference type="Rhea" id="RHEA-COMP:12104"/>
        <dbReference type="ChEBI" id="CHEBI:15378"/>
        <dbReference type="ChEBI" id="CHEBI:30616"/>
        <dbReference type="ChEBI" id="CHEBI:90418"/>
        <dbReference type="ChEBI" id="CHEBI:90420"/>
        <dbReference type="ChEBI" id="CHEBI:456216"/>
        <dbReference type="EC" id="2.7.1.172"/>
    </reaction>
    <physiologicalReaction direction="left-to-right" evidence="2">
        <dbReference type="Rhea" id="RHEA:48433"/>
    </physiologicalReaction>
</comment>
<dbReference type="GO" id="GO:0102193">
    <property type="term" value="F:protein-ribulosamine 3-kinase activity"/>
    <property type="evidence" value="ECO:0007669"/>
    <property type="project" value="UniProtKB-EC"/>
</dbReference>